<organism evidence="1 2">
    <name type="scientific">Sphingobium yanoikuyae</name>
    <name type="common">Sphingomonas yanoikuyae</name>
    <dbReference type="NCBI Taxonomy" id="13690"/>
    <lineage>
        <taxon>Bacteria</taxon>
        <taxon>Pseudomonadati</taxon>
        <taxon>Pseudomonadota</taxon>
        <taxon>Alphaproteobacteria</taxon>
        <taxon>Sphingomonadales</taxon>
        <taxon>Sphingomonadaceae</taxon>
        <taxon>Sphingobium</taxon>
    </lineage>
</organism>
<dbReference type="PATRIC" id="fig|13690.10.peg.188"/>
<name>A0A084EU65_SPHYA</name>
<accession>A0A084EU65</accession>
<dbReference type="Proteomes" id="UP000028534">
    <property type="component" value="Unassembled WGS sequence"/>
</dbReference>
<protein>
    <submittedName>
        <fullName evidence="1">Uncharacterized protein</fullName>
    </submittedName>
</protein>
<dbReference type="AlphaFoldDB" id="A0A084EU65"/>
<proteinExistence type="predicted"/>
<gene>
    <name evidence="1" type="ORF">CP98_00185</name>
</gene>
<dbReference type="EMBL" id="JGVR01000001">
    <property type="protein sequence ID" value="KEZ21507.1"/>
    <property type="molecule type" value="Genomic_DNA"/>
</dbReference>
<sequence>MLVVKVEIWPGGHEASAFEIGRMEVVNESGLSQVSGYSAHIIQRDTPRLQVAAFDLRTQVRSHARSDGPWALVKRVLDQIRNAQGRVVID</sequence>
<evidence type="ECO:0000313" key="1">
    <source>
        <dbReference type="EMBL" id="KEZ21507.1"/>
    </source>
</evidence>
<evidence type="ECO:0000313" key="2">
    <source>
        <dbReference type="Proteomes" id="UP000028534"/>
    </source>
</evidence>
<reference evidence="1 2" key="1">
    <citation type="submission" date="2014-03" db="EMBL/GenBank/DDBJ databases">
        <title>Genome sequence of Sphingobium yanoikuyae B1.</title>
        <authorList>
            <person name="Gan H.M."/>
            <person name="Gan H.Y."/>
            <person name="Savka M.A."/>
        </authorList>
    </citation>
    <scope>NUCLEOTIDE SEQUENCE [LARGE SCALE GENOMIC DNA]</scope>
    <source>
        <strain evidence="1 2">B1</strain>
    </source>
</reference>
<comment type="caution">
    <text evidence="1">The sequence shown here is derived from an EMBL/GenBank/DDBJ whole genome shotgun (WGS) entry which is preliminary data.</text>
</comment>
<dbReference type="RefSeq" id="WP_037516067.1">
    <property type="nucleotide sequence ID" value="NZ_JGVR01000001.1"/>
</dbReference>